<keyword evidence="2" id="KW-1185">Reference proteome</keyword>
<dbReference type="AlphaFoldDB" id="A0A9N9GW73"/>
<reference evidence="1" key="1">
    <citation type="submission" date="2021-06" db="EMBL/GenBank/DDBJ databases">
        <authorList>
            <person name="Kallberg Y."/>
            <person name="Tangrot J."/>
            <person name="Rosling A."/>
        </authorList>
    </citation>
    <scope>NUCLEOTIDE SEQUENCE</scope>
    <source>
        <strain evidence="1">IA702</strain>
    </source>
</reference>
<evidence type="ECO:0000313" key="1">
    <source>
        <dbReference type="EMBL" id="CAG8630925.1"/>
    </source>
</evidence>
<gene>
    <name evidence="1" type="ORF">POCULU_LOCUS8890</name>
</gene>
<organism evidence="1 2">
    <name type="scientific">Paraglomus occultum</name>
    <dbReference type="NCBI Taxonomy" id="144539"/>
    <lineage>
        <taxon>Eukaryota</taxon>
        <taxon>Fungi</taxon>
        <taxon>Fungi incertae sedis</taxon>
        <taxon>Mucoromycota</taxon>
        <taxon>Glomeromycotina</taxon>
        <taxon>Glomeromycetes</taxon>
        <taxon>Paraglomerales</taxon>
        <taxon>Paraglomeraceae</taxon>
        <taxon>Paraglomus</taxon>
    </lineage>
</organism>
<proteinExistence type="predicted"/>
<protein>
    <submittedName>
        <fullName evidence="1">10406_t:CDS:1</fullName>
    </submittedName>
</protein>
<feature type="non-terminal residue" evidence="1">
    <location>
        <position position="1"/>
    </location>
</feature>
<dbReference type="Proteomes" id="UP000789572">
    <property type="component" value="Unassembled WGS sequence"/>
</dbReference>
<evidence type="ECO:0000313" key="2">
    <source>
        <dbReference type="Proteomes" id="UP000789572"/>
    </source>
</evidence>
<dbReference type="EMBL" id="CAJVPJ010002873">
    <property type="protein sequence ID" value="CAG8630925.1"/>
    <property type="molecule type" value="Genomic_DNA"/>
</dbReference>
<accession>A0A9N9GW73</accession>
<sequence>KPEKLKPTIDMNEDNTTTTFYSYNTPTTSTTPGTSYSSRLLLCK</sequence>
<name>A0A9N9GW73_9GLOM</name>
<comment type="caution">
    <text evidence="1">The sequence shown here is derived from an EMBL/GenBank/DDBJ whole genome shotgun (WGS) entry which is preliminary data.</text>
</comment>